<sequence length="429" mass="48101">MNALLSLGLVALLAILGSALPIADNRGYEYFDGHSVITIKTSTEDHVKALLEMEEKEGMTGIDFWKAPRKQKGSVDVRVAPEHAIKMEAFLIKHGLEYIVKIENLGKLIRKEQEQLSKRTIFKDGDHPELLTTNEFHNLQEIYAYLNSVSKTYNTVSLFNAGKSYQKNDLLGVKIGNPGDNKKSVLIHGCIHAREWLGCATMLYVINELTANAAQYKDLLDKVDVYVLPVANPDGYAFTWTQNRMWRKTRTGPRQGCYGVDPNRNWNFKWEVSGYSTNPCSETYAGPSPFSEVEPKQIADFVSKLPHAVVYFDIHTYSEDFMYSYGYAEVYPPDVLDLDRVAGKAVEAINNKNGETFRYGSITDIIYPASGSSVDYVKGKLGVKYSYAMELRPNEYASDGFIVDNDQIIPGADECWAGLQVVFNAAANE</sequence>
<dbReference type="CDD" id="cd03860">
    <property type="entry name" value="M14_CP_A-B_like"/>
    <property type="match status" value="1"/>
</dbReference>
<dbReference type="AlphaFoldDB" id="A0A4U5MKW0"/>
<evidence type="ECO:0000256" key="14">
    <source>
        <dbReference type="ARBA" id="ARBA00023145"/>
    </source>
</evidence>
<dbReference type="InterPro" id="IPR003146">
    <property type="entry name" value="M14A_act_pep"/>
</dbReference>
<dbReference type="InterPro" id="IPR036990">
    <property type="entry name" value="M14A-like_propep"/>
</dbReference>
<dbReference type="GO" id="GO:0004181">
    <property type="term" value="F:metallocarboxypeptidase activity"/>
    <property type="evidence" value="ECO:0007669"/>
    <property type="project" value="InterPro"/>
</dbReference>
<feature type="chain" id="PRO_5020357485" description="Peptidase M14 domain-containing protein" evidence="18">
    <location>
        <begin position="20"/>
        <end position="429"/>
    </location>
</feature>
<evidence type="ECO:0000256" key="4">
    <source>
        <dbReference type="ARBA" id="ARBA00005988"/>
    </source>
</evidence>
<comment type="similarity">
    <text evidence="4 17">Belongs to the peptidase M14 family.</text>
</comment>
<keyword evidence="14" id="KW-0865">Zymogen</keyword>
<comment type="caution">
    <text evidence="20">The sequence shown here is derived from an EMBL/GenBank/DDBJ whole genome shotgun (WGS) entry which is preliminary data.</text>
</comment>
<evidence type="ECO:0000256" key="10">
    <source>
        <dbReference type="ARBA" id="ARBA00022801"/>
    </source>
</evidence>
<keyword evidence="8" id="KW-0479">Metal-binding</keyword>
<evidence type="ECO:0000256" key="12">
    <source>
        <dbReference type="ARBA" id="ARBA00023026"/>
    </source>
</evidence>
<dbReference type="Pfam" id="PF00246">
    <property type="entry name" value="Peptidase_M14"/>
    <property type="match status" value="1"/>
</dbReference>
<proteinExistence type="inferred from homology"/>
<dbReference type="Gene3D" id="3.40.630.10">
    <property type="entry name" value="Zn peptidases"/>
    <property type="match status" value="1"/>
</dbReference>
<feature type="domain" description="Peptidase M14" evidence="19">
    <location>
        <begin position="135"/>
        <end position="426"/>
    </location>
</feature>
<organism evidence="20 21">
    <name type="scientific">Steinernema carpocapsae</name>
    <name type="common">Entomopathogenic nematode</name>
    <dbReference type="NCBI Taxonomy" id="34508"/>
    <lineage>
        <taxon>Eukaryota</taxon>
        <taxon>Metazoa</taxon>
        <taxon>Ecdysozoa</taxon>
        <taxon>Nematoda</taxon>
        <taxon>Chromadorea</taxon>
        <taxon>Rhabditida</taxon>
        <taxon>Tylenchina</taxon>
        <taxon>Panagrolaimomorpha</taxon>
        <taxon>Strongyloidoidea</taxon>
        <taxon>Steinernematidae</taxon>
        <taxon>Steinernema</taxon>
    </lineage>
</organism>
<protein>
    <recommendedName>
        <fullName evidence="19">Peptidase M14 domain-containing protein</fullName>
    </recommendedName>
</protein>
<dbReference type="GO" id="GO:0008270">
    <property type="term" value="F:zinc ion binding"/>
    <property type="evidence" value="ECO:0007669"/>
    <property type="project" value="InterPro"/>
</dbReference>
<dbReference type="PROSITE" id="PS52035">
    <property type="entry name" value="PEPTIDASE_M14"/>
    <property type="match status" value="1"/>
</dbReference>
<dbReference type="STRING" id="34508.A0A4U5MKW0"/>
<keyword evidence="7" id="KW-0645">Protease</keyword>
<keyword evidence="11" id="KW-0862">Zinc</keyword>
<dbReference type="Proteomes" id="UP000298663">
    <property type="component" value="Unassembled WGS sequence"/>
</dbReference>
<dbReference type="InterPro" id="IPR057246">
    <property type="entry name" value="CARBOXYPEPT_ZN_1"/>
</dbReference>
<reference evidence="20 21" key="2">
    <citation type="journal article" date="2019" name="G3 (Bethesda)">
        <title>Hybrid Assembly of the Genome of the Entomopathogenic Nematode Steinernema carpocapsae Identifies the X-Chromosome.</title>
        <authorList>
            <person name="Serra L."/>
            <person name="Macchietto M."/>
            <person name="Macias-Munoz A."/>
            <person name="McGill C.J."/>
            <person name="Rodriguez I.M."/>
            <person name="Rodriguez B."/>
            <person name="Murad R."/>
            <person name="Mortazavi A."/>
        </authorList>
    </citation>
    <scope>NUCLEOTIDE SEQUENCE [LARGE SCALE GENOMIC DNA]</scope>
    <source>
        <strain evidence="20 21">ALL</strain>
    </source>
</reference>
<name>A0A4U5MKW0_STECR</name>
<keyword evidence="12" id="KW-0843">Virulence</keyword>
<evidence type="ECO:0000256" key="13">
    <source>
        <dbReference type="ARBA" id="ARBA00023049"/>
    </source>
</evidence>
<accession>A0A4U5MKW0</accession>
<keyword evidence="13" id="KW-0482">Metalloprotease</keyword>
<dbReference type="GO" id="GO:0006508">
    <property type="term" value="P:proteolysis"/>
    <property type="evidence" value="ECO:0007669"/>
    <property type="project" value="UniProtKB-KW"/>
</dbReference>
<comment type="function">
    <text evidence="2">Extracellular metalloprotease that contributes to pathogenicity.</text>
</comment>
<evidence type="ECO:0000256" key="6">
    <source>
        <dbReference type="ARBA" id="ARBA00022645"/>
    </source>
</evidence>
<feature type="signal peptide" evidence="18">
    <location>
        <begin position="1"/>
        <end position="19"/>
    </location>
</feature>
<evidence type="ECO:0000256" key="18">
    <source>
        <dbReference type="SAM" id="SignalP"/>
    </source>
</evidence>
<evidence type="ECO:0000256" key="1">
    <source>
        <dbReference type="ARBA" id="ARBA00001947"/>
    </source>
</evidence>
<evidence type="ECO:0000256" key="17">
    <source>
        <dbReference type="PROSITE-ProRule" id="PRU01379"/>
    </source>
</evidence>
<dbReference type="Gene3D" id="3.30.70.340">
    <property type="entry name" value="Metallocarboxypeptidase-like"/>
    <property type="match status" value="1"/>
</dbReference>
<dbReference type="InterPro" id="IPR000834">
    <property type="entry name" value="Peptidase_M14"/>
</dbReference>
<evidence type="ECO:0000256" key="3">
    <source>
        <dbReference type="ARBA" id="ARBA00004613"/>
    </source>
</evidence>
<evidence type="ECO:0000256" key="7">
    <source>
        <dbReference type="ARBA" id="ARBA00022670"/>
    </source>
</evidence>
<dbReference type="FunFam" id="3.30.70.340:FF:000001">
    <property type="entry name" value="Carboxypeptidase A5"/>
    <property type="match status" value="1"/>
</dbReference>
<keyword evidence="15" id="KW-1015">Disulfide bond</keyword>
<dbReference type="EMBL" id="AZBU02000007">
    <property type="protein sequence ID" value="TKR70054.1"/>
    <property type="molecule type" value="Genomic_DNA"/>
</dbReference>
<dbReference type="PANTHER" id="PTHR11705:SF143">
    <property type="entry name" value="SLL0236 PROTEIN"/>
    <property type="match status" value="1"/>
</dbReference>
<reference evidence="20 21" key="1">
    <citation type="journal article" date="2015" name="Genome Biol.">
        <title>Comparative genomics of Steinernema reveals deeply conserved gene regulatory networks.</title>
        <authorList>
            <person name="Dillman A.R."/>
            <person name="Macchietto M."/>
            <person name="Porter C.F."/>
            <person name="Rogers A."/>
            <person name="Williams B."/>
            <person name="Antoshechkin I."/>
            <person name="Lee M.M."/>
            <person name="Goodwin Z."/>
            <person name="Lu X."/>
            <person name="Lewis E.E."/>
            <person name="Goodrich-Blair H."/>
            <person name="Stock S.P."/>
            <person name="Adams B.J."/>
            <person name="Sternberg P.W."/>
            <person name="Mortazavi A."/>
        </authorList>
    </citation>
    <scope>NUCLEOTIDE SEQUENCE [LARGE SCALE GENOMIC DNA]</scope>
    <source>
        <strain evidence="20 21">ALL</strain>
    </source>
</reference>
<evidence type="ECO:0000256" key="2">
    <source>
        <dbReference type="ARBA" id="ARBA00003091"/>
    </source>
</evidence>
<evidence type="ECO:0000256" key="15">
    <source>
        <dbReference type="ARBA" id="ARBA00023157"/>
    </source>
</evidence>
<comment type="subcellular location">
    <subcellularLocation>
        <location evidence="3">Secreted</location>
    </subcellularLocation>
</comment>
<evidence type="ECO:0000313" key="21">
    <source>
        <dbReference type="Proteomes" id="UP000298663"/>
    </source>
</evidence>
<feature type="active site" description="Proton donor/acceptor" evidence="17">
    <location>
        <position position="390"/>
    </location>
</feature>
<dbReference type="PANTHER" id="PTHR11705">
    <property type="entry name" value="PROTEASE FAMILY M14 CARBOXYPEPTIDASE A,B"/>
    <property type="match status" value="1"/>
</dbReference>
<comment type="function">
    <text evidence="16">Involved in the digestion of the blood meal.</text>
</comment>
<dbReference type="PROSITE" id="PS00132">
    <property type="entry name" value="CARBOXYPEPT_ZN_1"/>
    <property type="match status" value="1"/>
</dbReference>
<evidence type="ECO:0000259" key="19">
    <source>
        <dbReference type="PROSITE" id="PS52035"/>
    </source>
</evidence>
<comment type="cofactor">
    <cofactor evidence="1">
        <name>Zn(2+)</name>
        <dbReference type="ChEBI" id="CHEBI:29105"/>
    </cofactor>
</comment>
<evidence type="ECO:0000256" key="8">
    <source>
        <dbReference type="ARBA" id="ARBA00022723"/>
    </source>
</evidence>
<gene>
    <name evidence="20" type="ORF">L596_022123</name>
</gene>
<dbReference type="PRINTS" id="PR00765">
    <property type="entry name" value="CRBOXYPTASEA"/>
</dbReference>
<evidence type="ECO:0000256" key="11">
    <source>
        <dbReference type="ARBA" id="ARBA00022833"/>
    </source>
</evidence>
<keyword evidence="6" id="KW-0121">Carboxypeptidase</keyword>
<dbReference type="SUPFAM" id="SSF53187">
    <property type="entry name" value="Zn-dependent exopeptidases"/>
    <property type="match status" value="1"/>
</dbReference>
<keyword evidence="10" id="KW-0378">Hydrolase</keyword>
<dbReference type="OrthoDB" id="3626597at2759"/>
<dbReference type="FunFam" id="3.40.630.10:FF:000040">
    <property type="entry name" value="zinc carboxypeptidase"/>
    <property type="match status" value="1"/>
</dbReference>
<dbReference type="GO" id="GO:0005615">
    <property type="term" value="C:extracellular space"/>
    <property type="evidence" value="ECO:0007669"/>
    <property type="project" value="TreeGrafter"/>
</dbReference>
<dbReference type="SUPFAM" id="SSF54897">
    <property type="entry name" value="Protease propeptides/inhibitors"/>
    <property type="match status" value="1"/>
</dbReference>
<evidence type="ECO:0000256" key="16">
    <source>
        <dbReference type="ARBA" id="ARBA00057299"/>
    </source>
</evidence>
<keyword evidence="9 18" id="KW-0732">Signal</keyword>
<evidence type="ECO:0000256" key="5">
    <source>
        <dbReference type="ARBA" id="ARBA00022525"/>
    </source>
</evidence>
<keyword evidence="5" id="KW-0964">Secreted</keyword>
<evidence type="ECO:0000256" key="9">
    <source>
        <dbReference type="ARBA" id="ARBA00022729"/>
    </source>
</evidence>
<dbReference type="SMART" id="SM00631">
    <property type="entry name" value="Zn_pept"/>
    <property type="match status" value="1"/>
</dbReference>
<dbReference type="Pfam" id="PF02244">
    <property type="entry name" value="Propep_M14"/>
    <property type="match status" value="1"/>
</dbReference>
<evidence type="ECO:0000313" key="20">
    <source>
        <dbReference type="EMBL" id="TKR70054.1"/>
    </source>
</evidence>
<keyword evidence="21" id="KW-1185">Reference proteome</keyword>